<evidence type="ECO:0000313" key="5">
    <source>
        <dbReference type="Proteomes" id="UP000322530"/>
    </source>
</evidence>
<dbReference type="Gene3D" id="3.40.190.10">
    <property type="entry name" value="Periplasmic binding protein-like II"/>
    <property type="match status" value="2"/>
</dbReference>
<dbReference type="EMBL" id="BIXY01000045">
    <property type="protein sequence ID" value="GCF09521.1"/>
    <property type="molecule type" value="Genomic_DNA"/>
</dbReference>
<name>A0A5A5TDB1_9CHLR</name>
<proteinExistence type="inferred from homology"/>
<evidence type="ECO:0000256" key="2">
    <source>
        <dbReference type="ARBA" id="ARBA00022448"/>
    </source>
</evidence>
<reference evidence="4 5" key="1">
    <citation type="submission" date="2019-01" db="EMBL/GenBank/DDBJ databases">
        <title>Draft genome sequence of Dictyobacter sp. Uno17.</title>
        <authorList>
            <person name="Wang C.M."/>
            <person name="Zheng Y."/>
            <person name="Sakai Y."/>
            <person name="Abe K."/>
            <person name="Yokota A."/>
            <person name="Yabe S."/>
        </authorList>
    </citation>
    <scope>NUCLEOTIDE SEQUENCE [LARGE SCALE GENOMIC DNA]</scope>
    <source>
        <strain evidence="4 5">Uno17</strain>
    </source>
</reference>
<keyword evidence="5" id="KW-1185">Reference proteome</keyword>
<dbReference type="Proteomes" id="UP000322530">
    <property type="component" value="Unassembled WGS sequence"/>
</dbReference>
<comment type="similarity">
    <text evidence="1">Belongs to the bacterial solute-binding protein 1 family.</text>
</comment>
<dbReference type="Pfam" id="PF01547">
    <property type="entry name" value="SBP_bac_1"/>
    <property type="match status" value="1"/>
</dbReference>
<dbReference type="PANTHER" id="PTHR43649">
    <property type="entry name" value="ARABINOSE-BINDING PROTEIN-RELATED"/>
    <property type="match status" value="1"/>
</dbReference>
<organism evidence="4 5">
    <name type="scientific">Dictyobacter arantiisoli</name>
    <dbReference type="NCBI Taxonomy" id="2014874"/>
    <lineage>
        <taxon>Bacteria</taxon>
        <taxon>Bacillati</taxon>
        <taxon>Chloroflexota</taxon>
        <taxon>Ktedonobacteria</taxon>
        <taxon>Ktedonobacterales</taxon>
        <taxon>Dictyobacteraceae</taxon>
        <taxon>Dictyobacter</taxon>
    </lineage>
</organism>
<comment type="caution">
    <text evidence="4">The sequence shown here is derived from an EMBL/GenBank/DDBJ whole genome shotgun (WGS) entry which is preliminary data.</text>
</comment>
<dbReference type="RefSeq" id="WP_172632140.1">
    <property type="nucleotide sequence ID" value="NZ_BIXY01000045.1"/>
</dbReference>
<dbReference type="PANTHER" id="PTHR43649:SF29">
    <property type="entry name" value="OSMOPROTECTIVE COMPOUNDS-BINDING PROTEIN GGTB"/>
    <property type="match status" value="1"/>
</dbReference>
<keyword evidence="3" id="KW-1133">Transmembrane helix</keyword>
<dbReference type="SUPFAM" id="SSF53850">
    <property type="entry name" value="Periplasmic binding protein-like II"/>
    <property type="match status" value="1"/>
</dbReference>
<keyword evidence="3" id="KW-0472">Membrane</keyword>
<evidence type="ECO:0000256" key="3">
    <source>
        <dbReference type="SAM" id="Phobius"/>
    </source>
</evidence>
<dbReference type="AlphaFoldDB" id="A0A5A5TDB1"/>
<keyword evidence="2" id="KW-0813">Transport</keyword>
<feature type="transmembrane region" description="Helical" evidence="3">
    <location>
        <begin position="33"/>
        <end position="54"/>
    </location>
</feature>
<keyword evidence="3" id="KW-0812">Transmembrane</keyword>
<evidence type="ECO:0000313" key="4">
    <source>
        <dbReference type="EMBL" id="GCF09521.1"/>
    </source>
</evidence>
<protein>
    <submittedName>
        <fullName evidence="4">ABC transporter substrate-binding protein</fullName>
    </submittedName>
</protein>
<dbReference type="InterPro" id="IPR050490">
    <property type="entry name" value="Bact_solute-bd_prot1"/>
</dbReference>
<sequence>MTIFDRRNRQDLDQLVEEFATTSMPRRAFMKRALGAGLSISAASALLAACGGGSTPNGSTKVSTIDILTEWSGEELASFKAITDAFTKKTSNGIKVNIESTRDLPAVLSTRVRGNNPPDVCGMPSLSTFQQLAHQKKLIALDSYFDMADFKSQYNQTWIDLSSVDGHLYAVLPKANSKGTIWYNPTTFKAVGGTIPTTWDELISVSDKIAGQGKYPWAMGVESAASSGWPAADWVDQIFLSQNGPDLYNQWVAHKIPWTHSSVKAAFQAFGQIANGKHYINGAPQSILATNFQDASYQPFAPNPKSYMYYLGDFTQGFITTQYKTLKAGTDYDFFEFPTINPQYKGAVTGGADLVVAMKDNDGTRQFMKFLYSAEAQSIWVKRGGATSANKNVDPSLYPDDIARKAAKQLTSASFFSVGADDLMPAAVENAYWKGLLTYIGDPKQLDSVLSGIEGTAQQSYTA</sequence>
<evidence type="ECO:0000256" key="1">
    <source>
        <dbReference type="ARBA" id="ARBA00008520"/>
    </source>
</evidence>
<gene>
    <name evidence="4" type="ORF">KDI_30850</name>
</gene>
<accession>A0A5A5TDB1</accession>
<dbReference type="InterPro" id="IPR006059">
    <property type="entry name" value="SBP"/>
</dbReference>